<accession>A0A4S1E0P8</accession>
<evidence type="ECO:0000313" key="1">
    <source>
        <dbReference type="EMBL" id="TGV04146.1"/>
    </source>
</evidence>
<protein>
    <recommendedName>
        <fullName evidence="3">Type II toxin-antitoxin system RelE/ParE family toxin</fullName>
    </recommendedName>
</protein>
<organism evidence="1 2">
    <name type="scientific">Flavivirga rizhaonensis</name>
    <dbReference type="NCBI Taxonomy" id="2559571"/>
    <lineage>
        <taxon>Bacteria</taxon>
        <taxon>Pseudomonadati</taxon>
        <taxon>Bacteroidota</taxon>
        <taxon>Flavobacteriia</taxon>
        <taxon>Flavobacteriales</taxon>
        <taxon>Flavobacteriaceae</taxon>
        <taxon>Flavivirga</taxon>
    </lineage>
</organism>
<name>A0A4S1E0P8_9FLAO</name>
<dbReference type="OrthoDB" id="595476at2"/>
<evidence type="ECO:0000313" key="2">
    <source>
        <dbReference type="Proteomes" id="UP000307602"/>
    </source>
</evidence>
<reference evidence="1 2" key="1">
    <citation type="submission" date="2019-04" db="EMBL/GenBank/DDBJ databases">
        <authorList>
            <person name="Liu A."/>
        </authorList>
    </citation>
    <scope>NUCLEOTIDE SEQUENCE [LARGE SCALE GENOMIC DNA]</scope>
    <source>
        <strain evidence="1 2">RZ03</strain>
    </source>
</reference>
<gene>
    <name evidence="1" type="ORF">EM932_03130</name>
</gene>
<keyword evidence="2" id="KW-1185">Reference proteome</keyword>
<dbReference type="EMBL" id="SRSO01000003">
    <property type="protein sequence ID" value="TGV04146.1"/>
    <property type="molecule type" value="Genomic_DNA"/>
</dbReference>
<evidence type="ECO:0008006" key="3">
    <source>
        <dbReference type="Google" id="ProtNLM"/>
    </source>
</evidence>
<dbReference type="AlphaFoldDB" id="A0A4S1E0P8"/>
<comment type="caution">
    <text evidence="1">The sequence shown here is derived from an EMBL/GenBank/DDBJ whole genome shotgun (WGS) entry which is preliminary data.</text>
</comment>
<dbReference type="Proteomes" id="UP000307602">
    <property type="component" value="Unassembled WGS sequence"/>
</dbReference>
<sequence>MANKYIEFSEEARIEFHKAKCFMEFKNKEAEFWLDVDRQLHLIVDYPEAFQVCYKNIRVVSLENFNYSIHYVKKPYGILVYRFLNQKQNF</sequence>
<dbReference type="RefSeq" id="WP_135875399.1">
    <property type="nucleotide sequence ID" value="NZ_SRSO01000003.1"/>
</dbReference>
<proteinExistence type="predicted"/>